<name>A0A3G8H8Z8_9BURK</name>
<organism evidence="2 3">
    <name type="scientific">Cupriavidus pauculus</name>
    <dbReference type="NCBI Taxonomy" id="82633"/>
    <lineage>
        <taxon>Bacteria</taxon>
        <taxon>Pseudomonadati</taxon>
        <taxon>Pseudomonadota</taxon>
        <taxon>Betaproteobacteria</taxon>
        <taxon>Burkholderiales</taxon>
        <taxon>Burkholderiaceae</taxon>
        <taxon>Cupriavidus</taxon>
    </lineage>
</organism>
<evidence type="ECO:0000256" key="1">
    <source>
        <dbReference type="SAM" id="MobiDB-lite"/>
    </source>
</evidence>
<proteinExistence type="predicted"/>
<evidence type="ECO:0000313" key="3">
    <source>
        <dbReference type="Proteomes" id="UP000270411"/>
    </source>
</evidence>
<feature type="compositionally biased region" description="Low complexity" evidence="1">
    <location>
        <begin position="104"/>
        <end position="117"/>
    </location>
</feature>
<dbReference type="AlphaFoldDB" id="A0A3G8H8Z8"/>
<gene>
    <name evidence="2" type="ORF">EHF44_24810</name>
</gene>
<evidence type="ECO:0000313" key="2">
    <source>
        <dbReference type="EMBL" id="AZG16600.1"/>
    </source>
</evidence>
<protein>
    <submittedName>
        <fullName evidence="2">Uncharacterized protein</fullName>
    </submittedName>
</protein>
<dbReference type="Proteomes" id="UP000270411">
    <property type="component" value="Chromosome 2"/>
</dbReference>
<dbReference type="KEGG" id="cpau:EHF44_24810"/>
<feature type="region of interest" description="Disordered" evidence="1">
    <location>
        <begin position="82"/>
        <end position="125"/>
    </location>
</feature>
<accession>A0A3G8H8Z8</accession>
<dbReference type="EMBL" id="CP033970">
    <property type="protein sequence ID" value="AZG16600.1"/>
    <property type="molecule type" value="Genomic_DNA"/>
</dbReference>
<reference evidence="3" key="1">
    <citation type="submission" date="2018-11" db="EMBL/GenBank/DDBJ databases">
        <title>FDA dAtabase for Regulatory Grade micrObial Sequences (FDA-ARGOS): Supporting development and validation of Infectious Disease Dx tests.</title>
        <authorList>
            <person name="Goldberg B."/>
            <person name="Campos J."/>
            <person name="Tallon L."/>
            <person name="Sadzewicz L."/>
            <person name="Zhao X."/>
            <person name="Vavikolanu K."/>
            <person name="Mehta A."/>
            <person name="Aluvathingal J."/>
            <person name="Nadendla S."/>
            <person name="Geyer C."/>
            <person name="Nandy P."/>
            <person name="Yan Y."/>
            <person name="Sichtig H."/>
        </authorList>
    </citation>
    <scope>NUCLEOTIDE SEQUENCE [LARGE SCALE GENOMIC DNA]</scope>
    <source>
        <strain evidence="3">FDAARGOS_614</strain>
    </source>
</reference>
<sequence length="125" mass="13499">MLIPPQPRPGAVAPRLPPEARFFRYRLRGFILLLRVLLLCWHAGAHADRPLPNPPTQPTLPNFLEATAVDYAHSQLFNTVEGIAPVREPRSARPEPSPGPAPSSPAAGAPMLAPPSGNLRRVNAP</sequence>
<dbReference type="RefSeq" id="WP_124686331.1">
    <property type="nucleotide sequence ID" value="NZ_CP033970.1"/>
</dbReference>